<feature type="domain" description="Rhodanese" evidence="1">
    <location>
        <begin position="194"/>
        <end position="296"/>
    </location>
</feature>
<dbReference type="Proteomes" id="UP000076863">
    <property type="component" value="Unassembled WGS sequence"/>
</dbReference>
<gene>
    <name evidence="2" type="ORF">BBO_06386</name>
</gene>
<name>A0A167BBQ0_9HYPO</name>
<dbReference type="InterPro" id="IPR036873">
    <property type="entry name" value="Rhodanese-like_dom_sf"/>
</dbReference>
<dbReference type="PANTHER" id="PTHR44086">
    <property type="entry name" value="THIOSULFATE SULFURTRANSFERASE RDL2, MITOCHONDRIAL-RELATED"/>
    <property type="match status" value="1"/>
</dbReference>
<evidence type="ECO:0000259" key="1">
    <source>
        <dbReference type="PROSITE" id="PS50206"/>
    </source>
</evidence>
<comment type="caution">
    <text evidence="2">The sequence shown here is derived from an EMBL/GenBank/DDBJ whole genome shotgun (WGS) entry which is preliminary data.</text>
</comment>
<sequence length="301" mass="32021">MDSEGLPSLLWQPVPAVVASIIIPGLADQLHLKLWTLTCTSQQPPTNIISAGHLLNADNCTQTTTPEVPIPIPLAHLLSHTTIYDQPTIMASKTAVASAVRVATATRRPAAAASCVYALPSASRALMTTTAAAPAAPTRIFASSIASCRGAAPLLLKSATAAAVAGARRYSVDAASPTRIWTFADIQKQLDTNEDKNVVFVDVREPVELRETGKIPGAINIPVTTAVQSLHVPEQEFEEMYGYERPGKDKTLVFYCKAGVRARTAAGLALHAGWTSVGEYRGSWLDWAENQGPVEKVNGSK</sequence>
<dbReference type="OrthoDB" id="566238at2759"/>
<dbReference type="PANTHER" id="PTHR44086:SF10">
    <property type="entry name" value="THIOSULFATE SULFURTRANSFERASE_RHODANESE-LIKE DOMAIN-CONTAINING PROTEIN 3"/>
    <property type="match status" value="1"/>
</dbReference>
<evidence type="ECO:0000313" key="3">
    <source>
        <dbReference type="Proteomes" id="UP000076863"/>
    </source>
</evidence>
<dbReference type="SUPFAM" id="SSF52821">
    <property type="entry name" value="Rhodanese/Cell cycle control phosphatase"/>
    <property type="match status" value="1"/>
</dbReference>
<dbReference type="GO" id="GO:0004792">
    <property type="term" value="F:thiosulfate-cyanide sulfurtransferase activity"/>
    <property type="evidence" value="ECO:0007669"/>
    <property type="project" value="TreeGrafter"/>
</dbReference>
<reference evidence="2 3" key="1">
    <citation type="journal article" date="2016" name="Genome Biol. Evol.">
        <title>Divergent and convergent evolution of fungal pathogenicity.</title>
        <authorList>
            <person name="Shang Y."/>
            <person name="Xiao G."/>
            <person name="Zheng P."/>
            <person name="Cen K."/>
            <person name="Zhan S."/>
            <person name="Wang C."/>
        </authorList>
    </citation>
    <scope>NUCLEOTIDE SEQUENCE [LARGE SCALE GENOMIC DNA]</scope>
    <source>
        <strain evidence="2 3">RCEF 3172</strain>
    </source>
</reference>
<dbReference type="AlphaFoldDB" id="A0A167BBQ0"/>
<dbReference type="SMART" id="SM00450">
    <property type="entry name" value="RHOD"/>
    <property type="match status" value="1"/>
</dbReference>
<dbReference type="Pfam" id="PF00581">
    <property type="entry name" value="Rhodanese"/>
    <property type="match status" value="1"/>
</dbReference>
<evidence type="ECO:0000313" key="2">
    <source>
        <dbReference type="EMBL" id="OAA39860.1"/>
    </source>
</evidence>
<dbReference type="CDD" id="cd01519">
    <property type="entry name" value="RHOD_HSP67B2"/>
    <property type="match status" value="1"/>
</dbReference>
<dbReference type="InterPro" id="IPR001763">
    <property type="entry name" value="Rhodanese-like_dom"/>
</dbReference>
<proteinExistence type="predicted"/>
<dbReference type="GO" id="GO:0005739">
    <property type="term" value="C:mitochondrion"/>
    <property type="evidence" value="ECO:0007669"/>
    <property type="project" value="TreeGrafter"/>
</dbReference>
<dbReference type="EMBL" id="AZHA01000021">
    <property type="protein sequence ID" value="OAA39860.1"/>
    <property type="molecule type" value="Genomic_DNA"/>
</dbReference>
<accession>A0A167BBQ0</accession>
<dbReference type="PROSITE" id="PS50206">
    <property type="entry name" value="RHODANESE_3"/>
    <property type="match status" value="1"/>
</dbReference>
<protein>
    <submittedName>
        <fullName evidence="2">Rhodanese domain protein</fullName>
    </submittedName>
</protein>
<keyword evidence="3" id="KW-1185">Reference proteome</keyword>
<dbReference type="Gene3D" id="3.40.250.10">
    <property type="entry name" value="Rhodanese-like domain"/>
    <property type="match status" value="1"/>
</dbReference>
<organism evidence="2 3">
    <name type="scientific">Beauveria brongniartii RCEF 3172</name>
    <dbReference type="NCBI Taxonomy" id="1081107"/>
    <lineage>
        <taxon>Eukaryota</taxon>
        <taxon>Fungi</taxon>
        <taxon>Dikarya</taxon>
        <taxon>Ascomycota</taxon>
        <taxon>Pezizomycotina</taxon>
        <taxon>Sordariomycetes</taxon>
        <taxon>Hypocreomycetidae</taxon>
        <taxon>Hypocreales</taxon>
        <taxon>Cordycipitaceae</taxon>
        <taxon>Beauveria</taxon>
        <taxon>Beauveria brongniartii</taxon>
    </lineage>
</organism>